<keyword evidence="15" id="KW-0012">Acyltransferase</keyword>
<evidence type="ECO:0000256" key="1">
    <source>
        <dbReference type="ARBA" id="ARBA00004533"/>
    </source>
</evidence>
<keyword evidence="16" id="KW-1185">Reference proteome</keyword>
<dbReference type="InterPro" id="IPR020841">
    <property type="entry name" value="PKS_Beta-ketoAc_synthase_dom"/>
</dbReference>
<evidence type="ECO:0000256" key="10">
    <source>
        <dbReference type="ARBA" id="ARBA00037576"/>
    </source>
</evidence>
<evidence type="ECO:0000256" key="13">
    <source>
        <dbReference type="RuleBase" id="RU003694"/>
    </source>
</evidence>
<dbReference type="InParanoid" id="C7Q6F4"/>
<organism evidence="15 16">
    <name type="scientific">Catenulispora acidiphila (strain DSM 44928 / JCM 14897 / NBRC 102108 / NRRL B-24433 / ID139908)</name>
    <dbReference type="NCBI Taxonomy" id="479433"/>
    <lineage>
        <taxon>Bacteria</taxon>
        <taxon>Bacillati</taxon>
        <taxon>Actinomycetota</taxon>
        <taxon>Actinomycetes</taxon>
        <taxon>Catenulisporales</taxon>
        <taxon>Catenulisporaceae</taxon>
        <taxon>Catenulispora</taxon>
    </lineage>
</organism>
<dbReference type="EMBL" id="CP001700">
    <property type="protein sequence ID" value="ACU72160.1"/>
    <property type="molecule type" value="Genomic_DNA"/>
</dbReference>
<dbReference type="GO" id="GO:0005886">
    <property type="term" value="C:plasma membrane"/>
    <property type="evidence" value="ECO:0007669"/>
    <property type="project" value="UniProtKB-SubCell"/>
</dbReference>
<dbReference type="KEGG" id="cai:Caci_3253"/>
<dbReference type="SUPFAM" id="SSF53901">
    <property type="entry name" value="Thiolase-like"/>
    <property type="match status" value="2"/>
</dbReference>
<keyword evidence="4" id="KW-1003">Cell membrane</keyword>
<keyword evidence="3" id="KW-0536">Nodulation</keyword>
<keyword evidence="9" id="KW-0472">Membrane</keyword>
<keyword evidence="5" id="KW-0997">Cell inner membrane</keyword>
<gene>
    <name evidence="15" type="ordered locus">Caci_3253</name>
</gene>
<keyword evidence="8" id="KW-1133">Transmembrane helix</keyword>
<dbReference type="Pfam" id="PF02801">
    <property type="entry name" value="Ketoacyl-synt_C"/>
    <property type="match status" value="1"/>
</dbReference>
<evidence type="ECO:0000256" key="9">
    <source>
        <dbReference type="ARBA" id="ARBA00023136"/>
    </source>
</evidence>
<comment type="function">
    <text evidence="10">Proposed to synthesize NOD factor fatty acyl chain. Involved in the synthesis of a highly unsaturated fatty acid moiety, which forms part of a lipo-oligosaccharide that is responsible for host specificity.</text>
</comment>
<dbReference type="PANTHER" id="PTHR11712:SF352">
    <property type="entry name" value="3-OXOACYL-[ACYL-CARRIER-PROTEIN] SYNTHASE"/>
    <property type="match status" value="1"/>
</dbReference>
<dbReference type="InterPro" id="IPR016039">
    <property type="entry name" value="Thiolase-like"/>
</dbReference>
<dbReference type="InterPro" id="IPR014030">
    <property type="entry name" value="Ketoacyl_synth_N"/>
</dbReference>
<dbReference type="HOGENOM" id="CLU_000022_69_0_11"/>
<evidence type="ECO:0000256" key="8">
    <source>
        <dbReference type="ARBA" id="ARBA00022989"/>
    </source>
</evidence>
<dbReference type="STRING" id="479433.Caci_3253"/>
<dbReference type="Pfam" id="PF00109">
    <property type="entry name" value="ketoacyl-synt"/>
    <property type="match status" value="1"/>
</dbReference>
<evidence type="ECO:0000259" key="14">
    <source>
        <dbReference type="PROSITE" id="PS52004"/>
    </source>
</evidence>
<keyword evidence="6 13" id="KW-0808">Transferase</keyword>
<dbReference type="GO" id="GO:0004315">
    <property type="term" value="F:3-oxoacyl-[acyl-carrier-protein] synthase activity"/>
    <property type="evidence" value="ECO:0007669"/>
    <property type="project" value="TreeGrafter"/>
</dbReference>
<evidence type="ECO:0000256" key="12">
    <source>
        <dbReference type="ARBA" id="ARBA00041756"/>
    </source>
</evidence>
<reference evidence="15 16" key="1">
    <citation type="journal article" date="2009" name="Stand. Genomic Sci.">
        <title>Complete genome sequence of Catenulispora acidiphila type strain (ID 139908).</title>
        <authorList>
            <person name="Copeland A."/>
            <person name="Lapidus A."/>
            <person name="Glavina Del Rio T."/>
            <person name="Nolan M."/>
            <person name="Lucas S."/>
            <person name="Chen F."/>
            <person name="Tice H."/>
            <person name="Cheng J.F."/>
            <person name="Bruce D."/>
            <person name="Goodwin L."/>
            <person name="Pitluck S."/>
            <person name="Mikhailova N."/>
            <person name="Pati A."/>
            <person name="Ivanova N."/>
            <person name="Mavromatis K."/>
            <person name="Chen A."/>
            <person name="Palaniappan K."/>
            <person name="Chain P."/>
            <person name="Land M."/>
            <person name="Hauser L."/>
            <person name="Chang Y.J."/>
            <person name="Jeffries C.D."/>
            <person name="Chertkov O."/>
            <person name="Brettin T."/>
            <person name="Detter J.C."/>
            <person name="Han C."/>
            <person name="Ali Z."/>
            <person name="Tindall B.J."/>
            <person name="Goker M."/>
            <person name="Bristow J."/>
            <person name="Eisen J.A."/>
            <person name="Markowitz V."/>
            <person name="Hugenholtz P."/>
            <person name="Kyrpides N.C."/>
            <person name="Klenk H.P."/>
        </authorList>
    </citation>
    <scope>NUCLEOTIDE SEQUENCE [LARGE SCALE GENOMIC DNA]</scope>
    <source>
        <strain evidence="16">DSM 44928 / JCM 14897 / NBRC 102108 / NRRL B-24433 / ID139908</strain>
    </source>
</reference>
<dbReference type="Gene3D" id="3.40.47.10">
    <property type="match status" value="1"/>
</dbReference>
<sequence length="368" mass="36574" precursor="true">MAGLAASRARRGGTGVVVSGMAVFSAFGAGVDALLRAAVEGVTGFAPVERFDVGARRAKVAAVAAGAPELVRELVRAVDEACDGAGLSRSGRADCQLFLAIHGEPHGGADAFASSIAAACGFAGARAYTSACVAASTAVADAAAQIAHGRADRVVVAAGYLVDADQYALFDAGRALALDGRVRPFSAGRSGLLLGDAVGALVLEAAGASEPLARLAGWGRSGDAYHVCKPRPDGHGLARAIGDALHRGGVQAADVGYINAHGSGTKQSDVAESAALRVSLGDAAAKIPVSSTKSIHGQALEAGALLELILTIAALRAGRLPLNAGFLGPDDDCQLALVLEPAVADLEYALTLNVAFGGANTALLVGAP</sequence>
<dbReference type="AlphaFoldDB" id="C7Q6F4"/>
<dbReference type="InterPro" id="IPR000794">
    <property type="entry name" value="Beta-ketoacyl_synthase"/>
</dbReference>
<protein>
    <recommendedName>
        <fullName evidence="11">Nodulation protein E</fullName>
    </recommendedName>
    <alternativeName>
        <fullName evidence="12">Host-specificity of nodulation protein B</fullName>
    </alternativeName>
</protein>
<dbReference type="eggNOG" id="COG0304">
    <property type="taxonomic scope" value="Bacteria"/>
</dbReference>
<feature type="domain" description="Ketosynthase family 3 (KS3)" evidence="14">
    <location>
        <begin position="13"/>
        <end position="367"/>
    </location>
</feature>
<dbReference type="PROSITE" id="PS52004">
    <property type="entry name" value="KS3_2"/>
    <property type="match status" value="1"/>
</dbReference>
<evidence type="ECO:0000256" key="5">
    <source>
        <dbReference type="ARBA" id="ARBA00022519"/>
    </source>
</evidence>
<dbReference type="SMART" id="SM00825">
    <property type="entry name" value="PKS_KS"/>
    <property type="match status" value="1"/>
</dbReference>
<keyword evidence="7" id="KW-0812">Transmembrane</keyword>
<comment type="subcellular location">
    <subcellularLocation>
        <location evidence="1">Cell inner membrane</location>
    </subcellularLocation>
</comment>
<evidence type="ECO:0000256" key="11">
    <source>
        <dbReference type="ARBA" id="ARBA00039445"/>
    </source>
</evidence>
<accession>C7Q6F4</accession>
<evidence type="ECO:0000313" key="16">
    <source>
        <dbReference type="Proteomes" id="UP000000851"/>
    </source>
</evidence>
<evidence type="ECO:0000256" key="4">
    <source>
        <dbReference type="ARBA" id="ARBA00022475"/>
    </source>
</evidence>
<dbReference type="InterPro" id="IPR014031">
    <property type="entry name" value="Ketoacyl_synth_C"/>
</dbReference>
<evidence type="ECO:0000256" key="6">
    <source>
        <dbReference type="ARBA" id="ARBA00022679"/>
    </source>
</evidence>
<evidence type="ECO:0000256" key="3">
    <source>
        <dbReference type="ARBA" id="ARBA00022458"/>
    </source>
</evidence>
<proteinExistence type="inferred from homology"/>
<evidence type="ECO:0000256" key="2">
    <source>
        <dbReference type="ARBA" id="ARBA00008467"/>
    </source>
</evidence>
<dbReference type="Proteomes" id="UP000000851">
    <property type="component" value="Chromosome"/>
</dbReference>
<evidence type="ECO:0000256" key="7">
    <source>
        <dbReference type="ARBA" id="ARBA00022692"/>
    </source>
</evidence>
<evidence type="ECO:0000313" key="15">
    <source>
        <dbReference type="EMBL" id="ACU72160.1"/>
    </source>
</evidence>
<dbReference type="GO" id="GO:0006633">
    <property type="term" value="P:fatty acid biosynthetic process"/>
    <property type="evidence" value="ECO:0007669"/>
    <property type="project" value="TreeGrafter"/>
</dbReference>
<comment type="similarity">
    <text evidence="2 13">Belongs to the thiolase-like superfamily. Beta-ketoacyl-ACP synthases family.</text>
</comment>
<name>C7Q6F4_CATAD</name>
<dbReference type="PANTHER" id="PTHR11712">
    <property type="entry name" value="POLYKETIDE SYNTHASE-RELATED"/>
    <property type="match status" value="1"/>
</dbReference>